<dbReference type="SUPFAM" id="SSF52743">
    <property type="entry name" value="Subtilisin-like"/>
    <property type="match status" value="1"/>
</dbReference>
<evidence type="ECO:0000256" key="4">
    <source>
        <dbReference type="ARBA" id="ARBA00022825"/>
    </source>
</evidence>
<dbReference type="InterPro" id="IPR015500">
    <property type="entry name" value="Peptidase_S8_subtilisin-rel"/>
</dbReference>
<dbReference type="RefSeq" id="WP_377911687.1">
    <property type="nucleotide sequence ID" value="NZ_JBHRZT010000007.1"/>
</dbReference>
<gene>
    <name evidence="8" type="ORF">ACFOU2_00695</name>
</gene>
<proteinExistence type="inferred from homology"/>
<dbReference type="InterPro" id="IPR051048">
    <property type="entry name" value="Peptidase_S8/S53_subtilisin"/>
</dbReference>
<dbReference type="PROSITE" id="PS00137">
    <property type="entry name" value="SUBTILASE_HIS"/>
    <property type="match status" value="1"/>
</dbReference>
<dbReference type="PROSITE" id="PS51892">
    <property type="entry name" value="SUBTILASE"/>
    <property type="match status" value="1"/>
</dbReference>
<dbReference type="PROSITE" id="PS00136">
    <property type="entry name" value="SUBTILASE_ASP"/>
    <property type="match status" value="1"/>
</dbReference>
<organism evidence="8 9">
    <name type="scientific">Bacillus songklensis</name>
    <dbReference type="NCBI Taxonomy" id="1069116"/>
    <lineage>
        <taxon>Bacteria</taxon>
        <taxon>Bacillati</taxon>
        <taxon>Bacillota</taxon>
        <taxon>Bacilli</taxon>
        <taxon>Bacillales</taxon>
        <taxon>Bacillaceae</taxon>
        <taxon>Bacillus</taxon>
    </lineage>
</organism>
<dbReference type="InterPro" id="IPR000209">
    <property type="entry name" value="Peptidase_S8/S53_dom"/>
</dbReference>
<comment type="caution">
    <text evidence="8">The sequence shown here is derived from an EMBL/GenBank/DDBJ whole genome shotgun (WGS) entry which is preliminary data.</text>
</comment>
<evidence type="ECO:0000259" key="7">
    <source>
        <dbReference type="Pfam" id="PF00082"/>
    </source>
</evidence>
<evidence type="ECO:0000256" key="2">
    <source>
        <dbReference type="ARBA" id="ARBA00022670"/>
    </source>
</evidence>
<feature type="active site" description="Charge relay system" evidence="5">
    <location>
        <position position="261"/>
    </location>
</feature>
<dbReference type="InterPro" id="IPR036852">
    <property type="entry name" value="Peptidase_S8/S53_dom_sf"/>
</dbReference>
<evidence type="ECO:0000313" key="8">
    <source>
        <dbReference type="EMBL" id="MFC3882115.1"/>
    </source>
</evidence>
<evidence type="ECO:0000256" key="3">
    <source>
        <dbReference type="ARBA" id="ARBA00022801"/>
    </source>
</evidence>
<keyword evidence="2 5" id="KW-0645">Protease</keyword>
<reference evidence="9" key="1">
    <citation type="journal article" date="2019" name="Int. J. Syst. Evol. Microbiol.">
        <title>The Global Catalogue of Microorganisms (GCM) 10K type strain sequencing project: providing services to taxonomists for standard genome sequencing and annotation.</title>
        <authorList>
            <consortium name="The Broad Institute Genomics Platform"/>
            <consortium name="The Broad Institute Genome Sequencing Center for Infectious Disease"/>
            <person name="Wu L."/>
            <person name="Ma J."/>
        </authorList>
    </citation>
    <scope>NUCLEOTIDE SEQUENCE [LARGE SCALE GENOMIC DNA]</scope>
    <source>
        <strain evidence="9">CCUG 61889</strain>
    </source>
</reference>
<dbReference type="PANTHER" id="PTHR43399:SF4">
    <property type="entry name" value="CELL WALL-ASSOCIATED PROTEASE"/>
    <property type="match status" value="1"/>
</dbReference>
<feature type="domain" description="Peptidase S8/S53" evidence="7">
    <location>
        <begin position="51"/>
        <end position="306"/>
    </location>
</feature>
<dbReference type="InterPro" id="IPR023827">
    <property type="entry name" value="Peptidase_S8_Asp-AS"/>
</dbReference>
<evidence type="ECO:0000313" key="9">
    <source>
        <dbReference type="Proteomes" id="UP001595752"/>
    </source>
</evidence>
<keyword evidence="9" id="KW-1185">Reference proteome</keyword>
<evidence type="ECO:0000256" key="1">
    <source>
        <dbReference type="ARBA" id="ARBA00011073"/>
    </source>
</evidence>
<evidence type="ECO:0000256" key="5">
    <source>
        <dbReference type="PROSITE-ProRule" id="PRU01240"/>
    </source>
</evidence>
<dbReference type="PRINTS" id="PR00723">
    <property type="entry name" value="SUBTILISIN"/>
</dbReference>
<evidence type="ECO:0000256" key="6">
    <source>
        <dbReference type="RuleBase" id="RU003355"/>
    </source>
</evidence>
<dbReference type="PROSITE" id="PS00138">
    <property type="entry name" value="SUBTILASE_SER"/>
    <property type="match status" value="1"/>
</dbReference>
<accession>A0ABV8AWV6</accession>
<feature type="active site" description="Charge relay system" evidence="5">
    <location>
        <position position="97"/>
    </location>
</feature>
<keyword evidence="4 5" id="KW-0720">Serine protease</keyword>
<dbReference type="Pfam" id="PF00082">
    <property type="entry name" value="Peptidase_S8"/>
    <property type="match status" value="1"/>
</dbReference>
<sequence>MNYNQKTGESDSTKVRLIPFQVESIKAQTNEIPSGVELIQAPSQWQQGFKGENVVVAVIDTGCQINHPDLQGQIIGGYNFTNDYDGDPHNFLDNNGHGTHVCGTIAARENNQGVVGAAPKAKLLILKVLTETGEGNIKDITSAIRYAIKWKGPNGERVRIISMSLGGPQDDPSLHHAVKEAVQQNILVVCAAGNEGDADSRTDEHSYPGAYPEVVEVGSVNLQERLSHFSDSNNQVDVVAPGEKIVSTYLMDQYAVLSGTSMATPHVSGALALLIEQYEQAFDRMLTEPEIYAQLIKKTVSLGYSKKDEGNGMIKLNSQTTVSTPPLPNLN</sequence>
<keyword evidence="3 5" id="KW-0378">Hydrolase</keyword>
<name>A0ABV8AWV6_9BACI</name>
<dbReference type="CDD" id="cd07477">
    <property type="entry name" value="Peptidases_S8_Subtilisin_subset"/>
    <property type="match status" value="1"/>
</dbReference>
<feature type="active site" description="Charge relay system" evidence="5">
    <location>
        <position position="60"/>
    </location>
</feature>
<dbReference type="Proteomes" id="UP001595752">
    <property type="component" value="Unassembled WGS sequence"/>
</dbReference>
<dbReference type="Gene3D" id="3.40.50.200">
    <property type="entry name" value="Peptidase S8/S53 domain"/>
    <property type="match status" value="1"/>
</dbReference>
<dbReference type="EMBL" id="JBHRZT010000007">
    <property type="protein sequence ID" value="MFC3882115.1"/>
    <property type="molecule type" value="Genomic_DNA"/>
</dbReference>
<comment type="similarity">
    <text evidence="1 5 6">Belongs to the peptidase S8 family.</text>
</comment>
<dbReference type="InterPro" id="IPR034202">
    <property type="entry name" value="Subtilisin_Carlsberg-like"/>
</dbReference>
<dbReference type="InterPro" id="IPR022398">
    <property type="entry name" value="Peptidase_S8_His-AS"/>
</dbReference>
<protein>
    <submittedName>
        <fullName evidence="8">S8 family peptidase</fullName>
    </submittedName>
</protein>
<dbReference type="InterPro" id="IPR023828">
    <property type="entry name" value="Peptidase_S8_Ser-AS"/>
</dbReference>
<dbReference type="PANTHER" id="PTHR43399">
    <property type="entry name" value="SUBTILISIN-RELATED"/>
    <property type="match status" value="1"/>
</dbReference>